<feature type="region of interest" description="Disordered" evidence="1">
    <location>
        <begin position="59"/>
        <end position="97"/>
    </location>
</feature>
<proteinExistence type="predicted"/>
<dbReference type="Proteomes" id="UP001056681">
    <property type="component" value="Chromosome"/>
</dbReference>
<keyword evidence="3" id="KW-1185">Reference proteome</keyword>
<reference evidence="2" key="1">
    <citation type="submission" date="2020-10" db="EMBL/GenBank/DDBJ databases">
        <title>Whole-genome sequence of Luteibacter sp. EIF3.</title>
        <authorList>
            <person name="Friedrich I."/>
            <person name="Hertel R."/>
            <person name="Daniel R."/>
        </authorList>
    </citation>
    <scope>NUCLEOTIDE SEQUENCE</scope>
    <source>
        <strain evidence="2">EIF3</strain>
    </source>
</reference>
<evidence type="ECO:0008006" key="4">
    <source>
        <dbReference type="Google" id="ProtNLM"/>
    </source>
</evidence>
<name>A0ABY4T3S0_9GAMM</name>
<sequence>MSNVIDFLARMGAEADLRDAGTEALARELAEANVDGELAAAILAADEDTLRERVAPGTYYSIQLDREKEDPNQEQEKEKKEAPDNDGAEKSALAHSA</sequence>
<evidence type="ECO:0000313" key="3">
    <source>
        <dbReference type="Proteomes" id="UP001056681"/>
    </source>
</evidence>
<evidence type="ECO:0000313" key="2">
    <source>
        <dbReference type="EMBL" id="URL58825.1"/>
    </source>
</evidence>
<protein>
    <recommendedName>
        <fullName evidence="4">Ribosomally synthesized peptide with nif11-like leader</fullName>
    </recommendedName>
</protein>
<feature type="compositionally biased region" description="Basic and acidic residues" evidence="1">
    <location>
        <begin position="64"/>
        <end position="89"/>
    </location>
</feature>
<dbReference type="EMBL" id="CP063231">
    <property type="protein sequence ID" value="URL58825.1"/>
    <property type="molecule type" value="Genomic_DNA"/>
</dbReference>
<evidence type="ECO:0000256" key="1">
    <source>
        <dbReference type="SAM" id="MobiDB-lite"/>
    </source>
</evidence>
<dbReference type="RefSeq" id="WP_250339505.1">
    <property type="nucleotide sequence ID" value="NZ_CP063231.1"/>
</dbReference>
<organism evidence="2 3">
    <name type="scientific">Luteibacter flocculans</name>
    <dbReference type="NCBI Taxonomy" id="2780091"/>
    <lineage>
        <taxon>Bacteria</taxon>
        <taxon>Pseudomonadati</taxon>
        <taxon>Pseudomonadota</taxon>
        <taxon>Gammaproteobacteria</taxon>
        <taxon>Lysobacterales</taxon>
        <taxon>Rhodanobacteraceae</taxon>
        <taxon>Luteibacter</taxon>
    </lineage>
</organism>
<accession>A0ABY4T3S0</accession>
<gene>
    <name evidence="2" type="ORF">IM816_01490</name>
</gene>